<sequence>MLGDWAADSGETEWPRPHLATGPEEEEEAGGHRAWLGDRRVAWMCVDTLYHLESALGRYMAASAGTARCRLPRSARPQTETSRDNAHAALHAILCQKKAREPPSRSGTAHGWRTPRRLGLVMSRTTLADAPGLRAPIHGAATGNHQGARGDRGREAPTPKGASPGGTELVPRDFARARKKRARFVLEGSRSGRISRWKPAELLCVSLILLRLGPNTSQMRVNKAHWGPKAISGISSLAPPTGLIANLTITRGAYKTNPARLPNLHHHPLQQPRSLVSITLLFPSRAGKKPSSPREEKRSRGPARGSRLELATHHQGKGAAVPRPNEAAELAAHEVGEESEEQRNRFVVLRLYEALNAGDARRAQELLAPDLEWWFHGPPARQHMMRLLTGAEKGGSAGGFVFNPRTVDAFGSTVIAEGADDARQLYWVHAWTVGADGVITQLREYFNTDLTVTLLSGAAASAKNAAAIAAAPPKQDAASSSSSSSSSSPSAGPKCLWQSRRADSAHKSLPGLVLAI</sequence>
<dbReference type="InterPro" id="IPR032710">
    <property type="entry name" value="NTF2-like_dom_sf"/>
</dbReference>
<dbReference type="SUPFAM" id="SSF54427">
    <property type="entry name" value="NTF2-like"/>
    <property type="match status" value="1"/>
</dbReference>
<feature type="region of interest" description="Disordered" evidence="1">
    <location>
        <begin position="134"/>
        <end position="172"/>
    </location>
</feature>
<dbReference type="Proteomes" id="UP000636709">
    <property type="component" value="Unassembled WGS sequence"/>
</dbReference>
<dbReference type="PANTHER" id="PTHR33703:SF13">
    <property type="entry name" value="OS03G0299600 PROTEIN"/>
    <property type="match status" value="1"/>
</dbReference>
<evidence type="ECO:0000256" key="1">
    <source>
        <dbReference type="SAM" id="MobiDB-lite"/>
    </source>
</evidence>
<feature type="compositionally biased region" description="Low complexity" evidence="1">
    <location>
        <begin position="472"/>
        <end position="491"/>
    </location>
</feature>
<reference evidence="2" key="1">
    <citation type="submission" date="2020-07" db="EMBL/GenBank/DDBJ databases">
        <title>Genome sequence and genetic diversity analysis of an under-domesticated orphan crop, white fonio (Digitaria exilis).</title>
        <authorList>
            <person name="Bennetzen J.L."/>
            <person name="Chen S."/>
            <person name="Ma X."/>
            <person name="Wang X."/>
            <person name="Yssel A.E.J."/>
            <person name="Chaluvadi S.R."/>
            <person name="Johnson M."/>
            <person name="Gangashetty P."/>
            <person name="Hamidou F."/>
            <person name="Sanogo M.D."/>
            <person name="Zwaenepoel A."/>
            <person name="Wallace J."/>
            <person name="Van De Peer Y."/>
            <person name="Van Deynze A."/>
        </authorList>
    </citation>
    <scope>NUCLEOTIDE SEQUENCE</scope>
    <source>
        <tissue evidence="2">Leaves</tissue>
    </source>
</reference>
<dbReference type="PANTHER" id="PTHR33703">
    <property type="entry name" value="OS07G0691300 PROTEIN"/>
    <property type="match status" value="1"/>
</dbReference>
<comment type="caution">
    <text evidence="2">The sequence shown here is derived from an EMBL/GenBank/DDBJ whole genome shotgun (WGS) entry which is preliminary data.</text>
</comment>
<keyword evidence="3" id="KW-1185">Reference proteome</keyword>
<evidence type="ECO:0000313" key="3">
    <source>
        <dbReference type="Proteomes" id="UP000636709"/>
    </source>
</evidence>
<dbReference type="EMBL" id="JACEFO010002102">
    <property type="protein sequence ID" value="KAF8683843.1"/>
    <property type="molecule type" value="Genomic_DNA"/>
</dbReference>
<organism evidence="2 3">
    <name type="scientific">Digitaria exilis</name>
    <dbReference type="NCBI Taxonomy" id="1010633"/>
    <lineage>
        <taxon>Eukaryota</taxon>
        <taxon>Viridiplantae</taxon>
        <taxon>Streptophyta</taxon>
        <taxon>Embryophyta</taxon>
        <taxon>Tracheophyta</taxon>
        <taxon>Spermatophyta</taxon>
        <taxon>Magnoliopsida</taxon>
        <taxon>Liliopsida</taxon>
        <taxon>Poales</taxon>
        <taxon>Poaceae</taxon>
        <taxon>PACMAD clade</taxon>
        <taxon>Panicoideae</taxon>
        <taxon>Panicodae</taxon>
        <taxon>Paniceae</taxon>
        <taxon>Anthephorinae</taxon>
        <taxon>Digitaria</taxon>
    </lineage>
</organism>
<dbReference type="Pfam" id="PF07107">
    <property type="entry name" value="WI12"/>
    <property type="match status" value="1"/>
</dbReference>
<dbReference type="AlphaFoldDB" id="A0A835B1I6"/>
<dbReference type="Gene3D" id="3.10.450.50">
    <property type="match status" value="1"/>
</dbReference>
<accession>A0A835B1I6</accession>
<proteinExistence type="predicted"/>
<feature type="compositionally biased region" description="Basic and acidic residues" evidence="1">
    <location>
        <begin position="148"/>
        <end position="157"/>
    </location>
</feature>
<feature type="region of interest" description="Disordered" evidence="1">
    <location>
        <begin position="1"/>
        <end position="31"/>
    </location>
</feature>
<protein>
    <recommendedName>
        <fullName evidence="4">Wound-induced protein 1</fullName>
    </recommendedName>
</protein>
<evidence type="ECO:0008006" key="4">
    <source>
        <dbReference type="Google" id="ProtNLM"/>
    </source>
</evidence>
<dbReference type="InterPro" id="IPR009798">
    <property type="entry name" value="Wun1-like"/>
</dbReference>
<feature type="region of interest" description="Disordered" evidence="1">
    <location>
        <begin position="284"/>
        <end position="324"/>
    </location>
</feature>
<evidence type="ECO:0000313" key="2">
    <source>
        <dbReference type="EMBL" id="KAF8683843.1"/>
    </source>
</evidence>
<feature type="region of interest" description="Disordered" evidence="1">
    <location>
        <begin position="472"/>
        <end position="516"/>
    </location>
</feature>
<dbReference type="OrthoDB" id="667779at2759"/>
<gene>
    <name evidence="2" type="ORF">HU200_044781</name>
</gene>
<name>A0A835B1I6_9POAL</name>